<dbReference type="GO" id="GO:0030014">
    <property type="term" value="C:CCR4-NOT complex"/>
    <property type="evidence" value="ECO:0007669"/>
    <property type="project" value="InterPro"/>
</dbReference>
<dbReference type="InterPro" id="IPR019734">
    <property type="entry name" value="TPR_rpt"/>
</dbReference>
<protein>
    <recommendedName>
        <fullName evidence="5">CCR4-NOT transcription complex subunit</fullName>
    </recommendedName>
</protein>
<dbReference type="InterPro" id="IPR039740">
    <property type="entry name" value="CNOT10"/>
</dbReference>
<dbReference type="PANTHER" id="PTHR12979">
    <property type="entry name" value="CCR4-NOT TRANSCRIPTION COMPLEX SUBUNIT 10"/>
    <property type="match status" value="1"/>
</dbReference>
<evidence type="ECO:0008006" key="5">
    <source>
        <dbReference type="Google" id="ProtNLM"/>
    </source>
</evidence>
<dbReference type="Gene3D" id="1.25.40.10">
    <property type="entry name" value="Tetratricopeptide repeat domain"/>
    <property type="match status" value="2"/>
</dbReference>
<dbReference type="GO" id="GO:0006402">
    <property type="term" value="P:mRNA catabolic process"/>
    <property type="evidence" value="ECO:0007669"/>
    <property type="project" value="TreeGrafter"/>
</dbReference>
<feature type="compositionally biased region" description="Low complexity" evidence="2">
    <location>
        <begin position="187"/>
        <end position="207"/>
    </location>
</feature>
<evidence type="ECO:0000256" key="1">
    <source>
        <dbReference type="ARBA" id="ARBA00010080"/>
    </source>
</evidence>
<accession>A0AAD5M4C6</accession>
<name>A0AAD5M4C6_PYTIN</name>
<evidence type="ECO:0000256" key="2">
    <source>
        <dbReference type="SAM" id="MobiDB-lite"/>
    </source>
</evidence>
<dbReference type="InterPro" id="IPR011990">
    <property type="entry name" value="TPR-like_helical_dom_sf"/>
</dbReference>
<dbReference type="EMBL" id="JAKCXM010000100">
    <property type="protein sequence ID" value="KAJ0402533.1"/>
    <property type="molecule type" value="Genomic_DNA"/>
</dbReference>
<sequence length="718" mass="78162">MSGDSRGKDNKSSLAHRAQQKYNAGKYVEAMDALQKLSEEIAPARDLKVQHNLVVAGVMAGKYAPREFELHLRNLLGALADERRGDAFSLEREAAWLRYNLAASLFQQKQYAAASAVLEALIRHLGPVDEKVAMHVCFLYLDVILHSSRGCVSTERERSAALKKAQSILAYLDKPHSFNGLAVSTQASGDDPSGNSSSASAPAADAPTETKKDDADVVEFRFRLHLYKAKMMLLQSNLKVAKKEVKSALEIFQKEIKARDRRDDGATGPAGAICSDRTSATLCHPSLAIQKTTGLFLKANLETSATLCHPSLAIQKTTGLFLKANLEYLRMNHKKCIKLLASCVQQAVDESLFLNNMGCIHFQMGQRKAAQSYFARALDASARSRKTPQGSGEAANSPQLEIMYNNGMQLLLQGDYALAFRCFHASSRLFFNRPKLWLRMGECCTAAFAQQAKLAATAGNKSGLIQGVVGTGSHRRVLLSTSQPVVGVADIELPPKTGKVNVNGAASNGSDGAPTMNLPFAAKCFKNVVLLCTQLMETHKAGASSAGAETDADTVEVSERSVEAMDLLRQKALVNLAYVYLGMYEPQLTITTTRELLQLPTCSKSNRFLARSYAAEAMCMLSRAHEATAMLQADRDVMQQADEYAKEANISARAAVHVNNATSLILQNRFGEAEESVSRAVGESSSSRESLELLVYFYLKKGETKKALRVLKEAQVTG</sequence>
<dbReference type="PANTHER" id="PTHR12979:SF5">
    <property type="entry name" value="CCR4-NOT TRANSCRIPTION COMPLEX SUBUNIT 10"/>
    <property type="match status" value="1"/>
</dbReference>
<dbReference type="GO" id="GO:0017148">
    <property type="term" value="P:negative regulation of translation"/>
    <property type="evidence" value="ECO:0007669"/>
    <property type="project" value="TreeGrafter"/>
</dbReference>
<evidence type="ECO:0000313" key="3">
    <source>
        <dbReference type="EMBL" id="KAJ0402533.1"/>
    </source>
</evidence>
<dbReference type="SMART" id="SM00028">
    <property type="entry name" value="TPR"/>
    <property type="match status" value="4"/>
</dbReference>
<gene>
    <name evidence="3" type="ORF">P43SY_000796</name>
</gene>
<reference evidence="3" key="1">
    <citation type="submission" date="2021-12" db="EMBL/GenBank/DDBJ databases">
        <title>Prjna785345.</title>
        <authorList>
            <person name="Rujirawat T."/>
            <person name="Krajaejun T."/>
        </authorList>
    </citation>
    <scope>NUCLEOTIDE SEQUENCE</scope>
    <source>
        <strain evidence="3">Pi057C3</strain>
    </source>
</reference>
<evidence type="ECO:0000313" key="4">
    <source>
        <dbReference type="Proteomes" id="UP001209570"/>
    </source>
</evidence>
<organism evidence="3 4">
    <name type="scientific">Pythium insidiosum</name>
    <name type="common">Pythiosis disease agent</name>
    <dbReference type="NCBI Taxonomy" id="114742"/>
    <lineage>
        <taxon>Eukaryota</taxon>
        <taxon>Sar</taxon>
        <taxon>Stramenopiles</taxon>
        <taxon>Oomycota</taxon>
        <taxon>Peronosporomycetes</taxon>
        <taxon>Pythiales</taxon>
        <taxon>Pythiaceae</taxon>
        <taxon>Pythium</taxon>
    </lineage>
</organism>
<proteinExistence type="inferred from homology"/>
<comment type="caution">
    <text evidence="3">The sequence shown here is derived from an EMBL/GenBank/DDBJ whole genome shotgun (WGS) entry which is preliminary data.</text>
</comment>
<dbReference type="AlphaFoldDB" id="A0AAD5M4C6"/>
<feature type="region of interest" description="Disordered" evidence="2">
    <location>
        <begin position="182"/>
        <end position="212"/>
    </location>
</feature>
<keyword evidence="4" id="KW-1185">Reference proteome</keyword>
<dbReference type="Proteomes" id="UP001209570">
    <property type="component" value="Unassembled WGS sequence"/>
</dbReference>
<dbReference type="SUPFAM" id="SSF48452">
    <property type="entry name" value="TPR-like"/>
    <property type="match status" value="2"/>
</dbReference>
<comment type="similarity">
    <text evidence="1">Belongs to the CNOT10 family.</text>
</comment>